<dbReference type="SUPFAM" id="SSF57701">
    <property type="entry name" value="Zn2/Cys6 DNA-binding domain"/>
    <property type="match status" value="1"/>
</dbReference>
<evidence type="ECO:0000256" key="7">
    <source>
        <dbReference type="SAM" id="MobiDB-lite"/>
    </source>
</evidence>
<keyword evidence="1" id="KW-0479">Metal-binding</keyword>
<dbReference type="VEuPathDB" id="FungiDB:C8Q69DRAFT_498780"/>
<dbReference type="GO" id="GO:0003677">
    <property type="term" value="F:DNA binding"/>
    <property type="evidence" value="ECO:0007669"/>
    <property type="project" value="UniProtKB-KW"/>
</dbReference>
<dbReference type="PANTHER" id="PTHR36206">
    <property type="entry name" value="ASPERCRYPTIN BIOSYNTHESIS CLUSTER-SPECIFIC TRANSCRIPTION REGULATOR ATNN-RELATED"/>
    <property type="match status" value="1"/>
</dbReference>
<gene>
    <name evidence="8" type="ORF">C8Q69DRAFT_498780</name>
</gene>
<evidence type="ECO:0000256" key="4">
    <source>
        <dbReference type="ARBA" id="ARBA00023125"/>
    </source>
</evidence>
<evidence type="ECO:0000256" key="1">
    <source>
        <dbReference type="ARBA" id="ARBA00022723"/>
    </source>
</evidence>
<dbReference type="RefSeq" id="XP_028484610.1">
    <property type="nucleotide sequence ID" value="XM_028632304.1"/>
</dbReference>
<dbReference type="InterPro" id="IPR052360">
    <property type="entry name" value="Transcr_Regulatory_Proteins"/>
</dbReference>
<sequence>MDLDRRPLSLLDQRIATGIPQHVGGLDIASPSLASVVSGYWCHRGIPSMNSTKKRAFMPKVKTGIRRVKCDEEKPACRRCRSSKRTCDGYNDECRPTQSKSGKPRSTYHTPAPRISPDSRLVLRPGTREERQYAELFCTQTSQAIAGFFASEFWCRVLPRLSFWEPAVRHAIIARRGILDAVDKELVELFVRLNIQKSLFGRPLMTLNTPQGNQDSSSCRASFSTTSEARVLLDSLTERALKFIRLTKSGQDCSLTTTELLGEQTHITTALDNWSRQFERLTRSKRIKRSDSRGPLILKVQYLVARIWLKTCLSPDEMVFDNHISDFEEIISIATTFINDETTNHQKKESNDSCGIFCGEMGIISPLYYTALKCREPILRRKAINLISSYHRREGMWDGILYAKVAEFVMVMEEEKQLSLPVEMRGLPASTCRVYEVLIPEEATGNGVRFLLLSKPDGVDGNWYSETRSILW</sequence>
<reference evidence="8 9" key="1">
    <citation type="journal article" date="2018" name="Front. Microbiol.">
        <title>Genomic and genetic insights into a cosmopolitan fungus, Paecilomyces variotii (Eurotiales).</title>
        <authorList>
            <person name="Urquhart A.S."/>
            <person name="Mondo S.J."/>
            <person name="Makela M.R."/>
            <person name="Hane J.K."/>
            <person name="Wiebenga A."/>
            <person name="He G."/>
            <person name="Mihaltcheva S."/>
            <person name="Pangilinan J."/>
            <person name="Lipzen A."/>
            <person name="Barry K."/>
            <person name="de Vries R.P."/>
            <person name="Grigoriev I.V."/>
            <person name="Idnurm A."/>
        </authorList>
    </citation>
    <scope>NUCLEOTIDE SEQUENCE [LARGE SCALE GENOMIC DNA]</scope>
    <source>
        <strain evidence="8 9">CBS 101075</strain>
    </source>
</reference>
<evidence type="ECO:0000256" key="6">
    <source>
        <dbReference type="ARBA" id="ARBA00023242"/>
    </source>
</evidence>
<evidence type="ECO:0000313" key="8">
    <source>
        <dbReference type="EMBL" id="RWQ94965.1"/>
    </source>
</evidence>
<protein>
    <recommendedName>
        <fullName evidence="10">Zn(2)-C6 fungal-type domain-containing protein</fullName>
    </recommendedName>
</protein>
<dbReference type="InterPro" id="IPR001138">
    <property type="entry name" value="Zn2Cys6_DnaBD"/>
</dbReference>
<evidence type="ECO:0000256" key="5">
    <source>
        <dbReference type="ARBA" id="ARBA00023163"/>
    </source>
</evidence>
<keyword evidence="9" id="KW-1185">Reference proteome</keyword>
<dbReference type="InterPro" id="IPR036864">
    <property type="entry name" value="Zn2-C6_fun-type_DNA-bd_sf"/>
</dbReference>
<evidence type="ECO:0000256" key="2">
    <source>
        <dbReference type="ARBA" id="ARBA00022833"/>
    </source>
</evidence>
<feature type="region of interest" description="Disordered" evidence="7">
    <location>
        <begin position="91"/>
        <end position="117"/>
    </location>
</feature>
<keyword evidence="5" id="KW-0804">Transcription</keyword>
<dbReference type="CDD" id="cd00067">
    <property type="entry name" value="GAL4"/>
    <property type="match status" value="1"/>
</dbReference>
<accession>A0A443HT30</accession>
<keyword evidence="2" id="KW-0862">Zinc</keyword>
<keyword evidence="4" id="KW-0238">DNA-binding</keyword>
<evidence type="ECO:0000256" key="3">
    <source>
        <dbReference type="ARBA" id="ARBA00023015"/>
    </source>
</evidence>
<dbReference type="GeneID" id="39601581"/>
<dbReference type="GO" id="GO:0008270">
    <property type="term" value="F:zinc ion binding"/>
    <property type="evidence" value="ECO:0007669"/>
    <property type="project" value="InterPro"/>
</dbReference>
<dbReference type="PANTHER" id="PTHR36206:SF4">
    <property type="entry name" value="HYPOTHETICAL CONSERVED PROTEIN (EUROFUNG)-RELATED"/>
    <property type="match status" value="1"/>
</dbReference>
<dbReference type="AlphaFoldDB" id="A0A443HT30"/>
<comment type="caution">
    <text evidence="8">The sequence shown here is derived from an EMBL/GenBank/DDBJ whole genome shotgun (WGS) entry which is preliminary data.</text>
</comment>
<name>A0A443HT30_BYSSP</name>
<keyword evidence="6" id="KW-0539">Nucleus</keyword>
<dbReference type="GO" id="GO:0000981">
    <property type="term" value="F:DNA-binding transcription factor activity, RNA polymerase II-specific"/>
    <property type="evidence" value="ECO:0007669"/>
    <property type="project" value="InterPro"/>
</dbReference>
<evidence type="ECO:0008006" key="10">
    <source>
        <dbReference type="Google" id="ProtNLM"/>
    </source>
</evidence>
<organism evidence="8 9">
    <name type="scientific">Byssochlamys spectabilis</name>
    <name type="common">Paecilomyces variotii</name>
    <dbReference type="NCBI Taxonomy" id="264951"/>
    <lineage>
        <taxon>Eukaryota</taxon>
        <taxon>Fungi</taxon>
        <taxon>Dikarya</taxon>
        <taxon>Ascomycota</taxon>
        <taxon>Pezizomycotina</taxon>
        <taxon>Eurotiomycetes</taxon>
        <taxon>Eurotiomycetidae</taxon>
        <taxon>Eurotiales</taxon>
        <taxon>Thermoascaceae</taxon>
        <taxon>Paecilomyces</taxon>
    </lineage>
</organism>
<dbReference type="Proteomes" id="UP000283841">
    <property type="component" value="Unassembled WGS sequence"/>
</dbReference>
<dbReference type="EMBL" id="RCNU01000006">
    <property type="protein sequence ID" value="RWQ94965.1"/>
    <property type="molecule type" value="Genomic_DNA"/>
</dbReference>
<keyword evidence="3" id="KW-0805">Transcription regulation</keyword>
<dbReference type="STRING" id="264951.A0A443HT30"/>
<evidence type="ECO:0000313" key="9">
    <source>
        <dbReference type="Proteomes" id="UP000283841"/>
    </source>
</evidence>
<proteinExistence type="predicted"/>